<evidence type="ECO:0000256" key="5">
    <source>
        <dbReference type="ARBA" id="ARBA00022777"/>
    </source>
</evidence>
<evidence type="ECO:0000259" key="9">
    <source>
        <dbReference type="PROSITE" id="PS50109"/>
    </source>
</evidence>
<keyword evidence="8" id="KW-0472">Membrane</keyword>
<evidence type="ECO:0000256" key="4">
    <source>
        <dbReference type="ARBA" id="ARBA00022679"/>
    </source>
</evidence>
<protein>
    <recommendedName>
        <fullName evidence="2">histidine kinase</fullName>
        <ecNumber evidence="2">2.7.13.3</ecNumber>
    </recommendedName>
</protein>
<dbReference type="InterPro" id="IPR003594">
    <property type="entry name" value="HATPase_dom"/>
</dbReference>
<evidence type="ECO:0000259" key="10">
    <source>
        <dbReference type="PROSITE" id="PS50110"/>
    </source>
</evidence>
<evidence type="ECO:0000313" key="11">
    <source>
        <dbReference type="EMBL" id="CAE0715849.1"/>
    </source>
</evidence>
<feature type="transmembrane region" description="Helical" evidence="8">
    <location>
        <begin position="103"/>
        <end position="124"/>
    </location>
</feature>
<dbReference type="CDD" id="cd00075">
    <property type="entry name" value="HATPase"/>
    <property type="match status" value="1"/>
</dbReference>
<dbReference type="Pfam" id="PF02518">
    <property type="entry name" value="HATPase_c"/>
    <property type="match status" value="1"/>
</dbReference>
<dbReference type="GO" id="GO:0000155">
    <property type="term" value="F:phosphorelay sensor kinase activity"/>
    <property type="evidence" value="ECO:0007669"/>
    <property type="project" value="InterPro"/>
</dbReference>
<dbReference type="InterPro" id="IPR005467">
    <property type="entry name" value="His_kinase_dom"/>
</dbReference>
<proteinExistence type="predicted"/>
<reference evidence="11" key="1">
    <citation type="submission" date="2021-01" db="EMBL/GenBank/DDBJ databases">
        <authorList>
            <person name="Corre E."/>
            <person name="Pelletier E."/>
            <person name="Niang G."/>
            <person name="Scheremetjew M."/>
            <person name="Finn R."/>
            <person name="Kale V."/>
            <person name="Holt S."/>
            <person name="Cochrane G."/>
            <person name="Meng A."/>
            <person name="Brown T."/>
            <person name="Cohen L."/>
        </authorList>
    </citation>
    <scope>NUCLEOTIDE SEQUENCE</scope>
    <source>
        <strain evidence="11">10249 10 AB</strain>
    </source>
</reference>
<dbReference type="PANTHER" id="PTHR43047:SF66">
    <property type="entry name" value="HISKA"/>
    <property type="match status" value="1"/>
</dbReference>
<feature type="domain" description="Response regulatory" evidence="10">
    <location>
        <begin position="930"/>
        <end position="1049"/>
    </location>
</feature>
<dbReference type="InterPro" id="IPR001789">
    <property type="entry name" value="Sig_transdc_resp-reg_receiver"/>
</dbReference>
<keyword evidence="3 6" id="KW-0597">Phosphoprotein</keyword>
<evidence type="ECO:0000256" key="3">
    <source>
        <dbReference type="ARBA" id="ARBA00022553"/>
    </source>
</evidence>
<dbReference type="PROSITE" id="PS50109">
    <property type="entry name" value="HIS_KIN"/>
    <property type="match status" value="1"/>
</dbReference>
<keyword evidence="8" id="KW-1133">Transmembrane helix</keyword>
<dbReference type="SUPFAM" id="SSF52172">
    <property type="entry name" value="CheY-like"/>
    <property type="match status" value="1"/>
</dbReference>
<comment type="catalytic activity">
    <reaction evidence="1">
        <text>ATP + protein L-histidine = ADP + protein N-phospho-L-histidine.</text>
        <dbReference type="EC" id="2.7.13.3"/>
    </reaction>
</comment>
<dbReference type="Gene3D" id="3.40.50.2300">
    <property type="match status" value="1"/>
</dbReference>
<dbReference type="PROSITE" id="PS50110">
    <property type="entry name" value="RESPONSE_REGULATORY"/>
    <property type="match status" value="1"/>
</dbReference>
<accession>A0A7S4EIY1</accession>
<dbReference type="InterPro" id="IPR003661">
    <property type="entry name" value="HisK_dim/P_dom"/>
</dbReference>
<gene>
    <name evidence="11" type="ORF">PAUS00366_LOCUS8601</name>
</gene>
<keyword evidence="4" id="KW-0808">Transferase</keyword>
<dbReference type="PANTHER" id="PTHR43047">
    <property type="entry name" value="TWO-COMPONENT HISTIDINE PROTEIN KINASE"/>
    <property type="match status" value="1"/>
</dbReference>
<evidence type="ECO:0000256" key="1">
    <source>
        <dbReference type="ARBA" id="ARBA00000085"/>
    </source>
</evidence>
<feature type="domain" description="Histidine kinase" evidence="9">
    <location>
        <begin position="569"/>
        <end position="881"/>
    </location>
</feature>
<dbReference type="SMART" id="SM00387">
    <property type="entry name" value="HATPase_c"/>
    <property type="match status" value="1"/>
</dbReference>
<dbReference type="GO" id="GO:0009927">
    <property type="term" value="F:histidine phosphotransfer kinase activity"/>
    <property type="evidence" value="ECO:0007669"/>
    <property type="project" value="TreeGrafter"/>
</dbReference>
<keyword evidence="5" id="KW-0418">Kinase</keyword>
<dbReference type="PRINTS" id="PR00344">
    <property type="entry name" value="BCTRLSENSOR"/>
</dbReference>
<evidence type="ECO:0000256" key="2">
    <source>
        <dbReference type="ARBA" id="ARBA00012438"/>
    </source>
</evidence>
<feature type="modified residue" description="4-aspartylphosphate" evidence="6">
    <location>
        <position position="984"/>
    </location>
</feature>
<dbReference type="AlphaFoldDB" id="A0A7S4EIY1"/>
<dbReference type="SUPFAM" id="SSF55874">
    <property type="entry name" value="ATPase domain of HSP90 chaperone/DNA topoisomerase II/histidine kinase"/>
    <property type="match status" value="1"/>
</dbReference>
<dbReference type="CDD" id="cd17546">
    <property type="entry name" value="REC_hyHK_CKI1_RcsC-like"/>
    <property type="match status" value="1"/>
</dbReference>
<evidence type="ECO:0000256" key="6">
    <source>
        <dbReference type="PROSITE-ProRule" id="PRU00169"/>
    </source>
</evidence>
<dbReference type="EC" id="2.7.13.3" evidence="2"/>
<sequence>MSEILVSNGTSRAASTQSSTFKSGIDLFLKRGNGNGSSSGKRNSRRSSNSSSISISGNNKFKYHMTSSVTKSSGSSTGLRSGNSTASTIADLKRNRNIGYGRIALTIVLMGCAGGFGFASYALMENAESRLAKDRFDSIAERAESSAEWVLQQKKQATDALALMVGSANPDASEWPFVYMERYKEIASSLKLITKGSLSFCPIVKGFGFDSDEQQRFQEYYYNLYEEWGYPNGTGVSAFGEGIFGYGYDTVNYEAWPDWRYPVLSNYSIHGLENGENIMAPFVQSDFGHHDALMLDVMFEYNRANVIHGIVACSKERKTAIMNASTSTSTMECGSITDMLWQPTKAADVKAGPAGIMMSPIYPRNDPETLTGFILHKQIWHDLLVHAFESDVVGIRVVLHTSTGKEHTYSVAKGEVKYVGNRTHTCIKNVNQQTYGLGPGMQIECTPDDEWVPFDDLEYLQDEKNFDYRRLNMSITDTEDLFMDGTVEYFMDIYATEEFVSLAGRIMGGVTVDDPTDTDGIPISIAACISTVVVMLFTSLLFVSYDYCVRQEFNSKEKLLEAKRRFVRFVSHEVRTPLNTVCMGLTLLQNDLAISLSEGNDKKATEEQSNNNSRSCSIGNDSTIVLKREIVEEWMSLSGQVFQNADAAVGVLSDLLNYDKIQMGTLALELSLINLWSALEKTVKEFQMSAKEQNVSLELDFSPLLSSPLGGNDKGVEERKLSPSKKLVKASELPSQILNCKVVGDKIRLIQVFRNLISNALKFSKADDNMTVRVFLDLLPERKQKQENISLHKDIRAEVTKIGSVSVEVIDEGAGMTQDQVDTVFEDGTQFDRNKLQAGGGSGLGLNIARGIVLEHGGTLTCSSQGLGRGCTFTLRAALYTDNNSMALRETKPSRISKVSPAGEMTDYAEAASDVENVLESDEFLIPHFRVLVVDDSVTNRKLCQRLLERNGHTTEGANNGADAVTMVKESLESGNFYDCILLDYEMPVMNGPDACQRMREMGCSSYIAGVTGNVMSEDVDHFRHCGANWVLPKPFQLKALEDQWVEDGVTPFTPSEQSGENMVRVDSSHILGDNLAVTFDSNVKPPKSP</sequence>
<evidence type="ECO:0000256" key="7">
    <source>
        <dbReference type="SAM" id="MobiDB-lite"/>
    </source>
</evidence>
<dbReference type="Gene3D" id="3.30.565.10">
    <property type="entry name" value="Histidine kinase-like ATPase, C-terminal domain"/>
    <property type="match status" value="1"/>
</dbReference>
<dbReference type="SMART" id="SM00448">
    <property type="entry name" value="REC"/>
    <property type="match status" value="1"/>
</dbReference>
<keyword evidence="8" id="KW-0812">Transmembrane</keyword>
<dbReference type="InterPro" id="IPR004358">
    <property type="entry name" value="Sig_transdc_His_kin-like_C"/>
</dbReference>
<dbReference type="SUPFAM" id="SSF47384">
    <property type="entry name" value="Homodimeric domain of signal transducing histidine kinase"/>
    <property type="match status" value="1"/>
</dbReference>
<dbReference type="CDD" id="cd00082">
    <property type="entry name" value="HisKA"/>
    <property type="match status" value="1"/>
</dbReference>
<dbReference type="Gene3D" id="1.10.287.130">
    <property type="match status" value="1"/>
</dbReference>
<dbReference type="EMBL" id="HBIX01011431">
    <property type="protein sequence ID" value="CAE0715849.1"/>
    <property type="molecule type" value="Transcribed_RNA"/>
</dbReference>
<dbReference type="GO" id="GO:0005886">
    <property type="term" value="C:plasma membrane"/>
    <property type="evidence" value="ECO:0007669"/>
    <property type="project" value="TreeGrafter"/>
</dbReference>
<feature type="region of interest" description="Disordered" evidence="7">
    <location>
        <begin position="32"/>
        <end position="58"/>
    </location>
</feature>
<evidence type="ECO:0000256" key="8">
    <source>
        <dbReference type="SAM" id="Phobius"/>
    </source>
</evidence>
<name>A0A7S4EIY1_9STRA</name>
<dbReference type="InterPro" id="IPR036097">
    <property type="entry name" value="HisK_dim/P_sf"/>
</dbReference>
<dbReference type="InterPro" id="IPR036890">
    <property type="entry name" value="HATPase_C_sf"/>
</dbReference>
<dbReference type="Pfam" id="PF00072">
    <property type="entry name" value="Response_reg"/>
    <property type="match status" value="1"/>
</dbReference>
<organism evidence="11">
    <name type="scientific">Pseudo-nitzschia australis</name>
    <dbReference type="NCBI Taxonomy" id="44445"/>
    <lineage>
        <taxon>Eukaryota</taxon>
        <taxon>Sar</taxon>
        <taxon>Stramenopiles</taxon>
        <taxon>Ochrophyta</taxon>
        <taxon>Bacillariophyta</taxon>
        <taxon>Bacillariophyceae</taxon>
        <taxon>Bacillariophycidae</taxon>
        <taxon>Bacillariales</taxon>
        <taxon>Bacillariaceae</taxon>
        <taxon>Pseudo-nitzschia</taxon>
    </lineage>
</organism>
<dbReference type="InterPro" id="IPR011006">
    <property type="entry name" value="CheY-like_superfamily"/>
</dbReference>